<proteinExistence type="inferred from homology"/>
<evidence type="ECO:0000256" key="4">
    <source>
        <dbReference type="ARBA" id="ARBA00023163"/>
    </source>
</evidence>
<comment type="similarity">
    <text evidence="1">Belongs to the LysR transcriptional regulatory family.</text>
</comment>
<dbReference type="AlphaFoldDB" id="A0A8J7FV47"/>
<dbReference type="CDD" id="cd05466">
    <property type="entry name" value="PBP2_LTTR_substrate"/>
    <property type="match status" value="1"/>
</dbReference>
<dbReference type="PRINTS" id="PR00039">
    <property type="entry name" value="HTHLYSR"/>
</dbReference>
<protein>
    <submittedName>
        <fullName evidence="6">LysR family transcriptional regulator</fullName>
    </submittedName>
</protein>
<feature type="domain" description="HTH lysR-type" evidence="5">
    <location>
        <begin position="3"/>
        <end position="60"/>
    </location>
</feature>
<evidence type="ECO:0000313" key="6">
    <source>
        <dbReference type="EMBL" id="MBE9397905.1"/>
    </source>
</evidence>
<dbReference type="Pfam" id="PF03466">
    <property type="entry name" value="LysR_substrate"/>
    <property type="match status" value="1"/>
</dbReference>
<dbReference type="GO" id="GO:0003700">
    <property type="term" value="F:DNA-binding transcription factor activity"/>
    <property type="evidence" value="ECO:0007669"/>
    <property type="project" value="InterPro"/>
</dbReference>
<keyword evidence="7" id="KW-1185">Reference proteome</keyword>
<sequence length="294" mass="32911">MRFNLEQLRAFSLSVERGSFSAAAREMGKAQSAVSTAISNLELDLGLELFDRSRREPTLTEEGHALLPQARALLEQAKLFEGRADSMAAGEEGRLTLAVEESLIGEALEDMLVRFEHAFPQLELELLNPARRDIIRLVQQGRVDIGVLISTLEASEGYYIKPLKQMTIVSVASTDHPLSGQVLPGFDELGYYRQLLLTSRTGKVAEIDQLSSKLWKVESQYFLIDMVKRGLGWAWVPEHLARPWLDDGSLTMLRFEGGGDLMNMPVDLIISPKYKEGTAGQWLYRELAELAFLV</sequence>
<dbReference type="RefSeq" id="WP_193953454.1">
    <property type="nucleotide sequence ID" value="NZ_JADEYS010000010.1"/>
</dbReference>
<evidence type="ECO:0000256" key="2">
    <source>
        <dbReference type="ARBA" id="ARBA00023015"/>
    </source>
</evidence>
<evidence type="ECO:0000256" key="3">
    <source>
        <dbReference type="ARBA" id="ARBA00023125"/>
    </source>
</evidence>
<organism evidence="6 7">
    <name type="scientific">Pontibacterium sinense</name>
    <dbReference type="NCBI Taxonomy" id="2781979"/>
    <lineage>
        <taxon>Bacteria</taxon>
        <taxon>Pseudomonadati</taxon>
        <taxon>Pseudomonadota</taxon>
        <taxon>Gammaproteobacteria</taxon>
        <taxon>Oceanospirillales</taxon>
        <taxon>Oceanospirillaceae</taxon>
        <taxon>Pontibacterium</taxon>
    </lineage>
</organism>
<dbReference type="Pfam" id="PF00126">
    <property type="entry name" value="HTH_1"/>
    <property type="match status" value="1"/>
</dbReference>
<dbReference type="InterPro" id="IPR005119">
    <property type="entry name" value="LysR_subst-bd"/>
</dbReference>
<dbReference type="EMBL" id="JADEYS010000010">
    <property type="protein sequence ID" value="MBE9397905.1"/>
    <property type="molecule type" value="Genomic_DNA"/>
</dbReference>
<name>A0A8J7FV47_9GAMM</name>
<dbReference type="SUPFAM" id="SSF46785">
    <property type="entry name" value="Winged helix' DNA-binding domain"/>
    <property type="match status" value="1"/>
</dbReference>
<dbReference type="FunFam" id="1.10.10.10:FF:000001">
    <property type="entry name" value="LysR family transcriptional regulator"/>
    <property type="match status" value="1"/>
</dbReference>
<dbReference type="PANTHER" id="PTHR30126">
    <property type="entry name" value="HTH-TYPE TRANSCRIPTIONAL REGULATOR"/>
    <property type="match status" value="1"/>
</dbReference>
<comment type="caution">
    <text evidence="6">The sequence shown here is derived from an EMBL/GenBank/DDBJ whole genome shotgun (WGS) entry which is preliminary data.</text>
</comment>
<dbReference type="Proteomes" id="UP000640333">
    <property type="component" value="Unassembled WGS sequence"/>
</dbReference>
<gene>
    <name evidence="6" type="ORF">IOQ59_11615</name>
</gene>
<evidence type="ECO:0000313" key="7">
    <source>
        <dbReference type="Proteomes" id="UP000640333"/>
    </source>
</evidence>
<dbReference type="PROSITE" id="PS50931">
    <property type="entry name" value="HTH_LYSR"/>
    <property type="match status" value="1"/>
</dbReference>
<evidence type="ECO:0000259" key="5">
    <source>
        <dbReference type="PROSITE" id="PS50931"/>
    </source>
</evidence>
<reference evidence="6" key="1">
    <citation type="submission" date="2020-10" db="EMBL/GenBank/DDBJ databases">
        <title>Bacterium isolated from coastal waters sediment.</title>
        <authorList>
            <person name="Chen R.-J."/>
            <person name="Lu D.-C."/>
            <person name="Zhu K.-L."/>
            <person name="Du Z.-J."/>
        </authorList>
    </citation>
    <scope>NUCLEOTIDE SEQUENCE</scope>
    <source>
        <strain evidence="6">N1Y112</strain>
    </source>
</reference>
<keyword evidence="3" id="KW-0238">DNA-binding</keyword>
<dbReference type="PANTHER" id="PTHR30126:SF91">
    <property type="entry name" value="LYSR FAMILY TRANSCRIPTIONAL REGULATOR"/>
    <property type="match status" value="1"/>
</dbReference>
<keyword evidence="4" id="KW-0804">Transcription</keyword>
<accession>A0A8J7FV47</accession>
<keyword evidence="2" id="KW-0805">Transcription regulation</keyword>
<dbReference type="InterPro" id="IPR036390">
    <property type="entry name" value="WH_DNA-bd_sf"/>
</dbReference>
<dbReference type="Gene3D" id="1.10.10.10">
    <property type="entry name" value="Winged helix-like DNA-binding domain superfamily/Winged helix DNA-binding domain"/>
    <property type="match status" value="1"/>
</dbReference>
<dbReference type="InterPro" id="IPR036388">
    <property type="entry name" value="WH-like_DNA-bd_sf"/>
</dbReference>
<dbReference type="SUPFAM" id="SSF53850">
    <property type="entry name" value="Periplasmic binding protein-like II"/>
    <property type="match status" value="1"/>
</dbReference>
<dbReference type="GO" id="GO:0000976">
    <property type="term" value="F:transcription cis-regulatory region binding"/>
    <property type="evidence" value="ECO:0007669"/>
    <property type="project" value="TreeGrafter"/>
</dbReference>
<dbReference type="Gene3D" id="3.40.190.290">
    <property type="match status" value="1"/>
</dbReference>
<dbReference type="InterPro" id="IPR000847">
    <property type="entry name" value="LysR_HTH_N"/>
</dbReference>
<evidence type="ECO:0000256" key="1">
    <source>
        <dbReference type="ARBA" id="ARBA00009437"/>
    </source>
</evidence>